<keyword evidence="4" id="KW-1185">Reference proteome</keyword>
<dbReference type="EC" id="3.1.-.-" evidence="3"/>
<dbReference type="InterPro" id="IPR041796">
    <property type="entry name" value="Mre11_N"/>
</dbReference>
<evidence type="ECO:0000259" key="2">
    <source>
        <dbReference type="Pfam" id="PF00149"/>
    </source>
</evidence>
<dbReference type="PANTHER" id="PTHR30337:SF7">
    <property type="entry name" value="PHOSPHOESTERASE"/>
    <property type="match status" value="1"/>
</dbReference>
<dbReference type="EMBL" id="CP141615">
    <property type="protein sequence ID" value="WRP17952.1"/>
    <property type="molecule type" value="Genomic_DNA"/>
</dbReference>
<sequence length="380" mass="41587">MLRLLHLADLHLGWTPSFMPEPRRAERKRRRDALLRAAVDWSLRPEHRIGMVVIAGDLFETHTPDEALAASAVRELGRLVEAGIAVVTVPGNHDEITYHNSIYRRWADRWPGVLVQHPFPAHVTTLTVAGVPVHVYGLAYTGGLTPAQRPLAQFPKTDEPGLHLGVFHGVLGDWGGERSLPLDPEALGAAGYDYVALGHIHQHREHRLGRTTAVYCGAVEGKDFEDPGVGHWTVVELGGAPGHFTARIERPPAPAQVAETVTVDAGRFDDPAALETALVGMGGPERILRVRLTGALPFELDVDALAASLADRFYHLSIEDQTETVSDALLDRWASQPTILGTFIRRMRRRLEQATGDEERRLVVKALRRGVHALSGGGAP</sequence>
<dbReference type="GO" id="GO:0004527">
    <property type="term" value="F:exonuclease activity"/>
    <property type="evidence" value="ECO:0007669"/>
    <property type="project" value="UniProtKB-KW"/>
</dbReference>
<dbReference type="InterPro" id="IPR029052">
    <property type="entry name" value="Metallo-depent_PP-like"/>
</dbReference>
<dbReference type="RefSeq" id="WP_324717223.1">
    <property type="nucleotide sequence ID" value="NZ_CP141615.1"/>
</dbReference>
<dbReference type="PANTHER" id="PTHR30337">
    <property type="entry name" value="COMPONENT OF ATP-DEPENDENT DSDNA EXONUCLEASE"/>
    <property type="match status" value="1"/>
</dbReference>
<name>A0ABZ1BYS8_9FIRM</name>
<feature type="domain" description="Calcineurin-like phosphoesterase" evidence="2">
    <location>
        <begin position="2"/>
        <end position="202"/>
    </location>
</feature>
<keyword evidence="1 3" id="KW-0378">Hydrolase</keyword>
<proteinExistence type="predicted"/>
<gene>
    <name evidence="3" type="ORF">U7230_02765</name>
</gene>
<evidence type="ECO:0000313" key="3">
    <source>
        <dbReference type="EMBL" id="WRP17952.1"/>
    </source>
</evidence>
<dbReference type="CDD" id="cd00840">
    <property type="entry name" value="MPP_Mre11_N"/>
    <property type="match status" value="1"/>
</dbReference>
<dbReference type="Gene3D" id="3.60.21.10">
    <property type="match status" value="1"/>
</dbReference>
<dbReference type="InterPro" id="IPR050535">
    <property type="entry name" value="DNA_Repair-Maintenance_Comp"/>
</dbReference>
<evidence type="ECO:0000313" key="4">
    <source>
        <dbReference type="Proteomes" id="UP001332192"/>
    </source>
</evidence>
<dbReference type="Pfam" id="PF00149">
    <property type="entry name" value="Metallophos"/>
    <property type="match status" value="1"/>
</dbReference>
<protein>
    <submittedName>
        <fullName evidence="3">DNA repair exonuclease</fullName>
        <ecNumber evidence="3">3.1.-.-</ecNumber>
    </submittedName>
</protein>
<keyword evidence="3" id="KW-0540">Nuclease</keyword>
<accession>A0ABZ1BYS8</accession>
<dbReference type="InterPro" id="IPR004843">
    <property type="entry name" value="Calcineurin-like_PHP"/>
</dbReference>
<dbReference type="Proteomes" id="UP001332192">
    <property type="component" value="Chromosome"/>
</dbReference>
<evidence type="ECO:0000256" key="1">
    <source>
        <dbReference type="ARBA" id="ARBA00022801"/>
    </source>
</evidence>
<dbReference type="SUPFAM" id="SSF56300">
    <property type="entry name" value="Metallo-dependent phosphatases"/>
    <property type="match status" value="1"/>
</dbReference>
<organism evidence="3 4">
    <name type="scientific">Carboxydichorda subterranea</name>
    <dbReference type="NCBI Taxonomy" id="3109565"/>
    <lineage>
        <taxon>Bacteria</taxon>
        <taxon>Bacillati</taxon>
        <taxon>Bacillota</taxon>
        <taxon>Limnochordia</taxon>
        <taxon>Limnochordales</taxon>
        <taxon>Geochordaceae</taxon>
        <taxon>Carboxydichorda</taxon>
    </lineage>
</organism>
<reference evidence="3 4" key="1">
    <citation type="journal article" date="2024" name="Front. Microbiol.">
        <title>Novel thermophilic genera Geochorda gen. nov. and Carboxydochorda gen. nov. from the deep terrestrial subsurface reveal the ecophysiological diversity in the class Limnochordia.</title>
        <authorList>
            <person name="Karnachuk O.V."/>
            <person name="Lukina A.P."/>
            <person name="Avakyan M.R."/>
            <person name="Kadnikov V.V."/>
            <person name="Begmatov S."/>
            <person name="Beletsky A.V."/>
            <person name="Vlasova K.G."/>
            <person name="Novikov A.A."/>
            <person name="Shcherbakova V.A."/>
            <person name="Mardanov A.V."/>
            <person name="Ravin N.V."/>
        </authorList>
    </citation>
    <scope>NUCLEOTIDE SEQUENCE [LARGE SCALE GENOMIC DNA]</scope>
    <source>
        <strain evidence="3 4">L945</strain>
    </source>
</reference>
<keyword evidence="3" id="KW-0269">Exonuclease</keyword>